<proteinExistence type="predicted"/>
<evidence type="ECO:0008006" key="5">
    <source>
        <dbReference type="Google" id="ProtNLM"/>
    </source>
</evidence>
<dbReference type="InterPro" id="IPR029058">
    <property type="entry name" value="AB_hydrolase_fold"/>
</dbReference>
<dbReference type="AlphaFoldDB" id="A0A540WW56"/>
<comment type="caution">
    <text evidence="3">The sequence shown here is derived from an EMBL/GenBank/DDBJ whole genome shotgun (WGS) entry which is preliminary data.</text>
</comment>
<evidence type="ECO:0000256" key="1">
    <source>
        <dbReference type="SAM" id="MobiDB-lite"/>
    </source>
</evidence>
<sequence>MWERMKKRGAWVLALSLLAMTACSDSEDDAPPDAGQEQPDGGGTPDAGDSGTQLPALEVPEGCNPLASEHDCLLPYPSNYFLQEDAALPSGHRVKLTTAAKLKMKDGTPFDFTDLHPADGYSHGTQMLALFPGGVDATNLPPVTQPTAATTGATVVLDAEAGTGVLHFAELDPRAPDDAHRALLVRPAVRLRGGARYIVALRGLKAKDGTAVPVPEGFRRIRDGQTAGDPLLAPLAARYEADIFPALEAAGMARSELQLAWDFTTETEENVTRDMMDVRRLAMEALEATPPVVTVTEVKDEVDANIFRRIKGTLRVPLFTETAQAGALLARDAQGRVKRNGEAEVPFTLQIPRSVWGQAVAPVRFLQFGHGFFGSQGESDGSFVRPFVQATKMVVMTVDWWGMSQADAPGVIGAMSQQPAQTLRFTDRVHQGMVNQMAVTYAARTTLKDLAELKDNGVLVYDPDQTYFYGISQGHILGGTYVALSPHISRAVFSVGGADFSLMMFRAKPFAMFLQAIAAAVPDALDQQKFAALTQTSFDRIDPITYAPHVVTTLYTGGPASRRVLVQYGLGDAQVPNVATELHARAMGLTQQLPATWRVPELPVFEGAIDSAALVQFDFGLPTPLPGTVADLPAQDNPVHEGVRRNVKGREQVDLFLRPDGKVETTCGGVCLGAN</sequence>
<dbReference type="Proteomes" id="UP000315369">
    <property type="component" value="Unassembled WGS sequence"/>
</dbReference>
<organism evidence="3 4">
    <name type="scientific">Myxococcus llanfairpwllgwyngyllgogerychwyrndrobwllllantysiliogogogochensis</name>
    <dbReference type="NCBI Taxonomy" id="2590453"/>
    <lineage>
        <taxon>Bacteria</taxon>
        <taxon>Pseudomonadati</taxon>
        <taxon>Myxococcota</taxon>
        <taxon>Myxococcia</taxon>
        <taxon>Myxococcales</taxon>
        <taxon>Cystobacterineae</taxon>
        <taxon>Myxococcaceae</taxon>
        <taxon>Myxococcus</taxon>
    </lineage>
</organism>
<feature type="chain" id="PRO_5021910663" description="Lipoprotein" evidence="2">
    <location>
        <begin position="25"/>
        <end position="675"/>
    </location>
</feature>
<protein>
    <recommendedName>
        <fullName evidence="5">Lipoprotein</fullName>
    </recommendedName>
</protein>
<evidence type="ECO:0000313" key="3">
    <source>
        <dbReference type="EMBL" id="TQF13229.1"/>
    </source>
</evidence>
<dbReference type="SUPFAM" id="SSF53474">
    <property type="entry name" value="alpha/beta-Hydrolases"/>
    <property type="match status" value="1"/>
</dbReference>
<dbReference type="RefSeq" id="WP_141645030.1">
    <property type="nucleotide sequence ID" value="NZ_VIFM01000107.1"/>
</dbReference>
<evidence type="ECO:0000313" key="4">
    <source>
        <dbReference type="Proteomes" id="UP000315369"/>
    </source>
</evidence>
<feature type="signal peptide" evidence="2">
    <location>
        <begin position="1"/>
        <end position="24"/>
    </location>
</feature>
<keyword evidence="2" id="KW-0732">Signal</keyword>
<dbReference type="OrthoDB" id="5377249at2"/>
<accession>A0A540WW56</accession>
<evidence type="ECO:0000256" key="2">
    <source>
        <dbReference type="SAM" id="SignalP"/>
    </source>
</evidence>
<reference evidence="3 4" key="1">
    <citation type="submission" date="2019-06" db="EMBL/GenBank/DDBJ databases">
        <authorList>
            <person name="Livingstone P."/>
            <person name="Whitworth D."/>
        </authorList>
    </citation>
    <scope>NUCLEOTIDE SEQUENCE [LARGE SCALE GENOMIC DNA]</scope>
    <source>
        <strain evidence="3 4">AM401</strain>
    </source>
</reference>
<gene>
    <name evidence="3" type="ORF">FJV41_24840</name>
</gene>
<keyword evidence="4" id="KW-1185">Reference proteome</keyword>
<dbReference type="PROSITE" id="PS51257">
    <property type="entry name" value="PROKAR_LIPOPROTEIN"/>
    <property type="match status" value="1"/>
</dbReference>
<dbReference type="EMBL" id="VIFM01000107">
    <property type="protein sequence ID" value="TQF13229.1"/>
    <property type="molecule type" value="Genomic_DNA"/>
</dbReference>
<dbReference type="Gene3D" id="3.40.50.1820">
    <property type="entry name" value="alpha/beta hydrolase"/>
    <property type="match status" value="1"/>
</dbReference>
<name>A0A540WW56_9BACT</name>
<feature type="region of interest" description="Disordered" evidence="1">
    <location>
        <begin position="24"/>
        <end position="56"/>
    </location>
</feature>